<evidence type="ECO:0008006" key="4">
    <source>
        <dbReference type="Google" id="ProtNLM"/>
    </source>
</evidence>
<keyword evidence="1" id="KW-0732">Signal</keyword>
<evidence type="ECO:0000313" key="2">
    <source>
        <dbReference type="EMBL" id="GEO06365.1"/>
    </source>
</evidence>
<dbReference type="Proteomes" id="UP000321532">
    <property type="component" value="Unassembled WGS sequence"/>
</dbReference>
<feature type="signal peptide" evidence="1">
    <location>
        <begin position="1"/>
        <end position="22"/>
    </location>
</feature>
<reference evidence="2 3" key="1">
    <citation type="submission" date="2019-07" db="EMBL/GenBank/DDBJ databases">
        <title>Whole genome shotgun sequence of Adhaeribacter aerolatus NBRC 106133.</title>
        <authorList>
            <person name="Hosoyama A."/>
            <person name="Uohara A."/>
            <person name="Ohji S."/>
            <person name="Ichikawa N."/>
        </authorList>
    </citation>
    <scope>NUCLEOTIDE SEQUENCE [LARGE SCALE GENOMIC DNA]</scope>
    <source>
        <strain evidence="2 3">NBRC 106133</strain>
    </source>
</reference>
<comment type="caution">
    <text evidence="2">The sequence shown here is derived from an EMBL/GenBank/DDBJ whole genome shotgun (WGS) entry which is preliminary data.</text>
</comment>
<protein>
    <recommendedName>
        <fullName evidence="4">Outer membrane protein beta-barrel domain-containing protein</fullName>
    </recommendedName>
</protein>
<dbReference type="OrthoDB" id="658990at2"/>
<dbReference type="RefSeq" id="WP_146902239.1">
    <property type="nucleotide sequence ID" value="NZ_BJYS01000035.1"/>
</dbReference>
<dbReference type="EMBL" id="BJYS01000035">
    <property type="protein sequence ID" value="GEO06365.1"/>
    <property type="molecule type" value="Genomic_DNA"/>
</dbReference>
<accession>A0A512B320</accession>
<feature type="chain" id="PRO_5022241863" description="Outer membrane protein beta-barrel domain-containing protein" evidence="1">
    <location>
        <begin position="23"/>
        <end position="178"/>
    </location>
</feature>
<dbReference type="AlphaFoldDB" id="A0A512B320"/>
<evidence type="ECO:0000313" key="3">
    <source>
        <dbReference type="Proteomes" id="UP000321532"/>
    </source>
</evidence>
<sequence length="178" mass="19091">MKKVTLLLVCLFCSFALFSAQAQDGGRGINVNAGIGLGVYNAGGLPIGASVEVGIKDNIAVGGFVDYARYARNWGGYRWSYNFLYFGARGSYHLGDLLKELGMADEKFDPYAGLSLGIRTASYKDNVGIENYDSPYSSASVFLGGHVGTRYYFNEKVGAFGEVGYGVSALRLGVTVKL</sequence>
<gene>
    <name evidence="2" type="ORF">AAE02nite_40290</name>
</gene>
<evidence type="ECO:0000256" key="1">
    <source>
        <dbReference type="SAM" id="SignalP"/>
    </source>
</evidence>
<keyword evidence="3" id="KW-1185">Reference proteome</keyword>
<organism evidence="2 3">
    <name type="scientific">Adhaeribacter aerolatus</name>
    <dbReference type="NCBI Taxonomy" id="670289"/>
    <lineage>
        <taxon>Bacteria</taxon>
        <taxon>Pseudomonadati</taxon>
        <taxon>Bacteroidota</taxon>
        <taxon>Cytophagia</taxon>
        <taxon>Cytophagales</taxon>
        <taxon>Hymenobacteraceae</taxon>
        <taxon>Adhaeribacter</taxon>
    </lineage>
</organism>
<name>A0A512B320_9BACT</name>
<proteinExistence type="predicted"/>